<evidence type="ECO:0000313" key="1">
    <source>
        <dbReference type="EMBL" id="MFC3126705.1"/>
    </source>
</evidence>
<comment type="caution">
    <text evidence="1">The sequence shown here is derived from an EMBL/GenBank/DDBJ whole genome shotgun (WGS) entry which is preliminary data.</text>
</comment>
<dbReference type="EMBL" id="JBHRTN010000018">
    <property type="protein sequence ID" value="MFC3126705.1"/>
    <property type="molecule type" value="Genomic_DNA"/>
</dbReference>
<sequence>MSTATSESFHPGVGPATDPFLAYQSRRAAGSEWRAFLLALLETLDANMDGGGRDALLRTVGARLGGSTPLRPAATLSELEGRMNEVLAGLGWGYLALHLDEADRSLRLVLRAAPCLPVAADVAGAWLGTVLEGVFGAWLAAQQGGDAAARVSLLQTVPGLMVFRYGS</sequence>
<dbReference type="RefSeq" id="WP_379598219.1">
    <property type="nucleotide sequence ID" value="NZ_JBHRTN010000018.1"/>
</dbReference>
<dbReference type="Gene3D" id="3.30.70.2590">
    <property type="match status" value="1"/>
</dbReference>
<dbReference type="InterPro" id="IPR038470">
    <property type="entry name" value="Cellsynth_D_sf"/>
</dbReference>
<dbReference type="Proteomes" id="UP001595593">
    <property type="component" value="Unassembled WGS sequence"/>
</dbReference>
<protein>
    <submittedName>
        <fullName evidence="1">Cellulose biosynthesis protein BcsD</fullName>
    </submittedName>
</protein>
<evidence type="ECO:0000313" key="2">
    <source>
        <dbReference type="Proteomes" id="UP001595593"/>
    </source>
</evidence>
<name>A0ABV7G2J4_9PROT</name>
<dbReference type="PRINTS" id="PR01442">
    <property type="entry name" value="CELLSNTHASED"/>
</dbReference>
<dbReference type="Pfam" id="PF03500">
    <property type="entry name" value="Cellsynth_D"/>
    <property type="match status" value="1"/>
</dbReference>
<organism evidence="1 2">
    <name type="scientific">Teichococcus globiformis</name>
    <dbReference type="NCBI Taxonomy" id="2307229"/>
    <lineage>
        <taxon>Bacteria</taxon>
        <taxon>Pseudomonadati</taxon>
        <taxon>Pseudomonadota</taxon>
        <taxon>Alphaproteobacteria</taxon>
        <taxon>Acetobacterales</taxon>
        <taxon>Roseomonadaceae</taxon>
        <taxon>Roseomonas</taxon>
    </lineage>
</organism>
<reference evidence="2" key="1">
    <citation type="journal article" date="2019" name="Int. J. Syst. Evol. Microbiol.">
        <title>The Global Catalogue of Microorganisms (GCM) 10K type strain sequencing project: providing services to taxonomists for standard genome sequencing and annotation.</title>
        <authorList>
            <consortium name="The Broad Institute Genomics Platform"/>
            <consortium name="The Broad Institute Genome Sequencing Center for Infectious Disease"/>
            <person name="Wu L."/>
            <person name="Ma J."/>
        </authorList>
    </citation>
    <scope>NUCLEOTIDE SEQUENCE [LARGE SCALE GENOMIC DNA]</scope>
    <source>
        <strain evidence="2">KCTC 52094</strain>
    </source>
</reference>
<accession>A0ABV7G2J4</accession>
<proteinExistence type="predicted"/>
<keyword evidence="2" id="KW-1185">Reference proteome</keyword>
<gene>
    <name evidence="1" type="primary">bcsD</name>
    <name evidence="1" type="ORF">ACFOD4_16700</name>
</gene>
<dbReference type="InterPro" id="IPR022798">
    <property type="entry name" value="BcsD_bac"/>
</dbReference>